<reference evidence="3 4" key="1">
    <citation type="submission" date="2018-12" db="EMBL/GenBank/DDBJ databases">
        <title>Complete genome sequence of Haloplanus rallus MBLA0036.</title>
        <authorList>
            <person name="Nam Y.-d."/>
            <person name="Kang J."/>
            <person name="Chung W.-H."/>
            <person name="Park Y.S."/>
        </authorList>
    </citation>
    <scope>NUCLEOTIDE SEQUENCE [LARGE SCALE GENOMIC DNA]</scope>
    <source>
        <strain evidence="3 4">MBLA0036</strain>
    </source>
</reference>
<proteinExistence type="predicted"/>
<feature type="domain" description="Pyrrolo-quinoline quinone repeat" evidence="2">
    <location>
        <begin position="30"/>
        <end position="134"/>
    </location>
</feature>
<name>A0A6B9F4Q5_9EURY</name>
<dbReference type="EMBL" id="CP034345">
    <property type="protein sequence ID" value="QGX94332.1"/>
    <property type="molecule type" value="Genomic_DNA"/>
</dbReference>
<dbReference type="PANTHER" id="PTHR34512:SF30">
    <property type="entry name" value="OUTER MEMBRANE PROTEIN ASSEMBLY FACTOR BAMB"/>
    <property type="match status" value="1"/>
</dbReference>
<dbReference type="Gene3D" id="2.130.10.10">
    <property type="entry name" value="YVTN repeat-like/Quinoprotein amine dehydrogenase"/>
    <property type="match status" value="1"/>
</dbReference>
<dbReference type="Proteomes" id="UP000428325">
    <property type="component" value="Chromosome"/>
</dbReference>
<dbReference type="InterPro" id="IPR015943">
    <property type="entry name" value="WD40/YVTN_repeat-like_dom_sf"/>
</dbReference>
<sequence length="412" mass="43375">MPELVDPARRSLGDLSPAGSRHNRARSGAAIADDRLFAGGADGRVAAHRPDATPLEGWAGPGDQSTADERYAVSLAATADTLVVGERGPDGRVAALSPATGEVRWRYATAADVGTATRESLLFQPYVVDAAVIDDTAVVAARRYDRDGDDRTWSSVVLGVDPDGGVQWRYAAHASPIAVDVGDGRVVVAYNRCTADHVYGLVVLDADSGALLANWDPGTEGDRRVGDVAVVDDGIAVASHGDKHGYLLDFDGGERWRVDLASERSVDGDTVYAYPNHVAVADGTAVFVTGNTYAASTRDPDARHPREHTAVAVDGGDVAWTHDVGGFARGVAANGSFVAVPSAQHFRERSADTHAVHLLDATRGHLDSRSLPGVAAAVALGDDALAVVEEPVEYHDEGVTHGTHRLHAWRVR</sequence>
<dbReference type="GeneID" id="43369022"/>
<organism evidence="3 4">
    <name type="scientific">Haloplanus rallus</name>
    <dbReference type="NCBI Taxonomy" id="1816183"/>
    <lineage>
        <taxon>Archaea</taxon>
        <taxon>Methanobacteriati</taxon>
        <taxon>Methanobacteriota</taxon>
        <taxon>Stenosarchaea group</taxon>
        <taxon>Halobacteria</taxon>
        <taxon>Halobacteriales</taxon>
        <taxon>Haloferacaceae</taxon>
        <taxon>Haloplanus</taxon>
    </lineage>
</organism>
<evidence type="ECO:0000259" key="2">
    <source>
        <dbReference type="Pfam" id="PF13360"/>
    </source>
</evidence>
<dbReference type="RefSeq" id="WP_157688568.1">
    <property type="nucleotide sequence ID" value="NZ_CP034345.1"/>
</dbReference>
<dbReference type="KEGG" id="hra:EI982_05785"/>
<accession>A0A6B9F4Q5</accession>
<evidence type="ECO:0000313" key="3">
    <source>
        <dbReference type="EMBL" id="QGX94332.1"/>
    </source>
</evidence>
<dbReference type="InterPro" id="IPR018391">
    <property type="entry name" value="PQQ_b-propeller_rpt"/>
</dbReference>
<dbReference type="InterPro" id="IPR011047">
    <property type="entry name" value="Quinoprotein_ADH-like_sf"/>
</dbReference>
<dbReference type="AlphaFoldDB" id="A0A6B9F4Q5"/>
<keyword evidence="4" id="KW-1185">Reference proteome</keyword>
<dbReference type="SMART" id="SM00564">
    <property type="entry name" value="PQQ"/>
    <property type="match status" value="4"/>
</dbReference>
<feature type="compositionally biased region" description="Basic and acidic residues" evidence="1">
    <location>
        <begin position="1"/>
        <end position="12"/>
    </location>
</feature>
<dbReference type="OrthoDB" id="8638at2157"/>
<dbReference type="PANTHER" id="PTHR34512">
    <property type="entry name" value="CELL SURFACE PROTEIN"/>
    <property type="match status" value="1"/>
</dbReference>
<protein>
    <submittedName>
        <fullName evidence="3">Transcriptional regulator</fullName>
    </submittedName>
</protein>
<evidence type="ECO:0000313" key="4">
    <source>
        <dbReference type="Proteomes" id="UP000428325"/>
    </source>
</evidence>
<gene>
    <name evidence="3" type="ORF">EI982_05785</name>
</gene>
<dbReference type="SUPFAM" id="SSF50998">
    <property type="entry name" value="Quinoprotein alcohol dehydrogenase-like"/>
    <property type="match status" value="1"/>
</dbReference>
<dbReference type="Pfam" id="PF13360">
    <property type="entry name" value="PQQ_2"/>
    <property type="match status" value="1"/>
</dbReference>
<evidence type="ECO:0000256" key="1">
    <source>
        <dbReference type="SAM" id="MobiDB-lite"/>
    </source>
</evidence>
<feature type="region of interest" description="Disordered" evidence="1">
    <location>
        <begin position="1"/>
        <end position="27"/>
    </location>
</feature>
<dbReference type="InterPro" id="IPR002372">
    <property type="entry name" value="PQQ_rpt_dom"/>
</dbReference>